<reference evidence="2 3" key="1">
    <citation type="submission" date="2019-02" db="EMBL/GenBank/DDBJ databases">
        <title>Deep-cultivation of Planctomycetes and their phenomic and genomic characterization uncovers novel biology.</title>
        <authorList>
            <person name="Wiegand S."/>
            <person name="Jogler M."/>
            <person name="Boedeker C."/>
            <person name="Pinto D."/>
            <person name="Vollmers J."/>
            <person name="Rivas-Marin E."/>
            <person name="Kohn T."/>
            <person name="Peeters S.H."/>
            <person name="Heuer A."/>
            <person name="Rast P."/>
            <person name="Oberbeckmann S."/>
            <person name="Bunk B."/>
            <person name="Jeske O."/>
            <person name="Meyerdierks A."/>
            <person name="Storesund J.E."/>
            <person name="Kallscheuer N."/>
            <person name="Luecker S."/>
            <person name="Lage O.M."/>
            <person name="Pohl T."/>
            <person name="Merkel B.J."/>
            <person name="Hornburger P."/>
            <person name="Mueller R.-W."/>
            <person name="Bruemmer F."/>
            <person name="Labrenz M."/>
            <person name="Spormann A.M."/>
            <person name="Op Den Camp H."/>
            <person name="Overmann J."/>
            <person name="Amann R."/>
            <person name="Jetten M.S.M."/>
            <person name="Mascher T."/>
            <person name="Medema M.H."/>
            <person name="Devos D.P."/>
            <person name="Kaster A.-K."/>
            <person name="Ovreas L."/>
            <person name="Rohde M."/>
            <person name="Galperin M.Y."/>
            <person name="Jogler C."/>
        </authorList>
    </citation>
    <scope>NUCLEOTIDE SEQUENCE [LARGE SCALE GENOMIC DNA]</scope>
    <source>
        <strain evidence="2 3">Poly41</strain>
    </source>
</reference>
<dbReference type="PANTHER" id="PTHR34322">
    <property type="entry name" value="TRANSPOSASE, Y1_TNP DOMAIN-CONTAINING"/>
    <property type="match status" value="1"/>
</dbReference>
<dbReference type="RefSeq" id="WP_146531509.1">
    <property type="nucleotide sequence ID" value="NZ_SJPV01000028.1"/>
</dbReference>
<protein>
    <submittedName>
        <fullName evidence="2">Transposase IS200 like protein</fullName>
    </submittedName>
</protein>
<dbReference type="SUPFAM" id="SSF143422">
    <property type="entry name" value="Transposase IS200-like"/>
    <property type="match status" value="1"/>
</dbReference>
<dbReference type="GO" id="GO:0006313">
    <property type="term" value="P:DNA transposition"/>
    <property type="evidence" value="ECO:0007669"/>
    <property type="project" value="InterPro"/>
</dbReference>
<evidence type="ECO:0000259" key="1">
    <source>
        <dbReference type="SMART" id="SM01321"/>
    </source>
</evidence>
<accession>A0A5C6D1N3</accession>
<dbReference type="Proteomes" id="UP000319143">
    <property type="component" value="Unassembled WGS sequence"/>
</dbReference>
<keyword evidence="3" id="KW-1185">Reference proteome</keyword>
<dbReference type="Gene3D" id="3.30.70.1290">
    <property type="entry name" value="Transposase IS200-like"/>
    <property type="match status" value="1"/>
</dbReference>
<dbReference type="SMART" id="SM01321">
    <property type="entry name" value="Y1_Tnp"/>
    <property type="match status" value="1"/>
</dbReference>
<gene>
    <name evidence="2" type="ORF">Poly41_68580</name>
</gene>
<dbReference type="AlphaFoldDB" id="A0A5C6D1N3"/>
<organism evidence="2 3">
    <name type="scientific">Novipirellula artificiosorum</name>
    <dbReference type="NCBI Taxonomy" id="2528016"/>
    <lineage>
        <taxon>Bacteria</taxon>
        <taxon>Pseudomonadati</taxon>
        <taxon>Planctomycetota</taxon>
        <taxon>Planctomycetia</taxon>
        <taxon>Pirellulales</taxon>
        <taxon>Pirellulaceae</taxon>
        <taxon>Novipirellula</taxon>
    </lineage>
</organism>
<dbReference type="EMBL" id="SJPV01000028">
    <property type="protein sequence ID" value="TWU28819.1"/>
    <property type="molecule type" value="Genomic_DNA"/>
</dbReference>
<comment type="caution">
    <text evidence="2">The sequence shown here is derived from an EMBL/GenBank/DDBJ whole genome shotgun (WGS) entry which is preliminary data.</text>
</comment>
<dbReference type="InterPro" id="IPR002686">
    <property type="entry name" value="Transposase_17"/>
</dbReference>
<dbReference type="InterPro" id="IPR036515">
    <property type="entry name" value="Transposase_17_sf"/>
</dbReference>
<dbReference type="GO" id="GO:0003677">
    <property type="term" value="F:DNA binding"/>
    <property type="evidence" value="ECO:0007669"/>
    <property type="project" value="InterPro"/>
</dbReference>
<proteinExistence type="predicted"/>
<dbReference type="PANTHER" id="PTHR34322:SF2">
    <property type="entry name" value="TRANSPOSASE IS200-LIKE DOMAIN-CONTAINING PROTEIN"/>
    <property type="match status" value="1"/>
</dbReference>
<evidence type="ECO:0000313" key="3">
    <source>
        <dbReference type="Proteomes" id="UP000319143"/>
    </source>
</evidence>
<dbReference type="OrthoDB" id="277009at2"/>
<sequence>MPRQKRADEAGAIYHALNRGNARQEIFHKDQDYEAFVRVLHEGLEKYDVNLFSFTLMPNHWHLLLRPNRDGQMGKLLRWVTATHTLRYHGHYDTRGEGHLYQSRFKSFPIQDDAHFYVVCRYIERNPVRAKLVSRSQLWKHGSLYRWNQPSEPVPRILSPWPIARLPNWIARVNEALSEKELRALRVCVDRGRPYGSTEWIEETAEKSGLWFTLRPLGRPRKKVTE</sequence>
<dbReference type="Pfam" id="PF01797">
    <property type="entry name" value="Y1_Tnp"/>
    <property type="match status" value="1"/>
</dbReference>
<evidence type="ECO:0000313" key="2">
    <source>
        <dbReference type="EMBL" id="TWU28819.1"/>
    </source>
</evidence>
<dbReference type="GO" id="GO:0004803">
    <property type="term" value="F:transposase activity"/>
    <property type="evidence" value="ECO:0007669"/>
    <property type="project" value="InterPro"/>
</dbReference>
<feature type="domain" description="Transposase IS200-like" evidence="1">
    <location>
        <begin position="9"/>
        <end position="126"/>
    </location>
</feature>
<name>A0A5C6D1N3_9BACT</name>